<dbReference type="Pfam" id="PF01189">
    <property type="entry name" value="Methyltr_RsmB-F"/>
    <property type="match status" value="1"/>
</dbReference>
<dbReference type="InterPro" id="IPR029063">
    <property type="entry name" value="SAM-dependent_MTases_sf"/>
</dbReference>
<dbReference type="InterPro" id="IPR054728">
    <property type="entry name" value="RsmB-like_ferredoxin"/>
</dbReference>
<evidence type="ECO:0000256" key="9">
    <source>
        <dbReference type="ARBA" id="ARBA00022884"/>
    </source>
</evidence>
<dbReference type="GO" id="GO:0005737">
    <property type="term" value="C:cytoplasm"/>
    <property type="evidence" value="ECO:0007669"/>
    <property type="project" value="UniProtKB-SubCell"/>
</dbReference>
<dbReference type="EMBL" id="SNTY01000036">
    <property type="protein sequence ID" value="TEU25578.1"/>
    <property type="molecule type" value="Genomic_DNA"/>
</dbReference>
<evidence type="ECO:0000256" key="3">
    <source>
        <dbReference type="ARBA" id="ARBA00012140"/>
    </source>
</evidence>
<dbReference type="CDD" id="cd02440">
    <property type="entry name" value="AdoMet_MTases"/>
    <property type="match status" value="1"/>
</dbReference>
<feature type="binding site" evidence="13">
    <location>
        <position position="343"/>
    </location>
    <ligand>
        <name>S-adenosyl-L-methionine</name>
        <dbReference type="ChEBI" id="CHEBI:59789"/>
    </ligand>
</feature>
<keyword evidence="5" id="KW-0698">rRNA processing</keyword>
<dbReference type="AlphaFoldDB" id="A0A4Y7XB31"/>
<keyword evidence="9 13" id="KW-0694">RNA-binding</keyword>
<evidence type="ECO:0000256" key="6">
    <source>
        <dbReference type="ARBA" id="ARBA00022603"/>
    </source>
</evidence>
<feature type="compositionally biased region" description="Basic residues" evidence="14">
    <location>
        <begin position="15"/>
        <end position="26"/>
    </location>
</feature>
<organism evidence="16 17">
    <name type="scientific">Alkanindiges illinoisensis</name>
    <dbReference type="NCBI Taxonomy" id="197183"/>
    <lineage>
        <taxon>Bacteria</taxon>
        <taxon>Pseudomonadati</taxon>
        <taxon>Pseudomonadota</taxon>
        <taxon>Gammaproteobacteria</taxon>
        <taxon>Moraxellales</taxon>
        <taxon>Moraxellaceae</taxon>
        <taxon>Alkanindiges</taxon>
    </lineage>
</organism>
<name>A0A4Y7XB31_9GAMM</name>
<keyword evidence="17" id="KW-1185">Reference proteome</keyword>
<dbReference type="InterPro" id="IPR035926">
    <property type="entry name" value="NusB-like_sf"/>
</dbReference>
<feature type="region of interest" description="Disordered" evidence="14">
    <location>
        <begin position="1"/>
        <end position="28"/>
    </location>
</feature>
<dbReference type="InterPro" id="IPR004573">
    <property type="entry name" value="rRNA_ssu_MeTfrase_B"/>
</dbReference>
<dbReference type="SUPFAM" id="SSF53335">
    <property type="entry name" value="S-adenosyl-L-methionine-dependent methyltransferases"/>
    <property type="match status" value="1"/>
</dbReference>
<dbReference type="Gene3D" id="1.10.940.10">
    <property type="entry name" value="NusB-like"/>
    <property type="match status" value="1"/>
</dbReference>
<evidence type="ECO:0000256" key="12">
    <source>
        <dbReference type="ARBA" id="ARBA00047283"/>
    </source>
</evidence>
<evidence type="ECO:0000256" key="7">
    <source>
        <dbReference type="ARBA" id="ARBA00022679"/>
    </source>
</evidence>
<feature type="binding site" evidence="13">
    <location>
        <begin position="275"/>
        <end position="281"/>
    </location>
    <ligand>
        <name>S-adenosyl-L-methionine</name>
        <dbReference type="ChEBI" id="CHEBI:59789"/>
    </ligand>
</feature>
<accession>A0A4Y7XB31</accession>
<dbReference type="GO" id="GO:0006355">
    <property type="term" value="P:regulation of DNA-templated transcription"/>
    <property type="evidence" value="ECO:0007669"/>
    <property type="project" value="InterPro"/>
</dbReference>
<dbReference type="SUPFAM" id="SSF48013">
    <property type="entry name" value="NusB-like"/>
    <property type="match status" value="1"/>
</dbReference>
<keyword evidence="8 13" id="KW-0949">S-adenosyl-L-methionine</keyword>
<dbReference type="PANTHER" id="PTHR22807">
    <property type="entry name" value="NOP2 YEAST -RELATED NOL1/NOP2/FMU SUN DOMAIN-CONTAINING"/>
    <property type="match status" value="1"/>
</dbReference>
<dbReference type="PROSITE" id="PS51686">
    <property type="entry name" value="SAM_MT_RSMB_NOP"/>
    <property type="match status" value="1"/>
</dbReference>
<dbReference type="GO" id="GO:0008649">
    <property type="term" value="F:rRNA methyltransferase activity"/>
    <property type="evidence" value="ECO:0007669"/>
    <property type="project" value="InterPro"/>
</dbReference>
<dbReference type="Gene3D" id="3.30.70.1170">
    <property type="entry name" value="Sun protein, domain 3"/>
    <property type="match status" value="1"/>
</dbReference>
<keyword evidence="6 13" id="KW-0489">Methyltransferase</keyword>
<feature type="active site" description="Nucleophile" evidence="13">
    <location>
        <position position="396"/>
    </location>
</feature>
<evidence type="ECO:0000313" key="16">
    <source>
        <dbReference type="EMBL" id="TEU25578.1"/>
    </source>
</evidence>
<proteinExistence type="inferred from homology"/>
<sequence>MSPFKQNQPHARTTVQHKKPQPKKAQPKTVRLNLRARVIVLLQQVNEGQSLNQILPQALEQTPVKDKGLLNELVMGTLRHWFALDAQIQPMLAKPLSDSRVHIALLLGLYQLLQTRIPAHAAISETVEAIKQLRLDKASGLINALLRRATREMESIQASFTQHHGLPKWLYQQLKKDWPQQVNDISQTLRQTAPLTLRINSRQRSRSGYLQALEQQNIAAAPCQLSSDGIVLQQAVQVTELPGFAEGWFSVQDEHAQLCAPFLGSLNDQRVLDACAAPGGKTAHLLEKNSPALLVALDNDEKRLSRVHENLERLQLAGPQVSVITADAATWQADNLFDHILLDAPCTATGVIRRHPDIRLLRQPGDVQQTVQLQAKLLDHLWQQLKVGGTLLYVTCSILKQENQQQMLAFMARHPEAQLQPLSVEGAIAQEAGIQLLPQPQGGDGFYFCQLKKLA</sequence>
<dbReference type="PANTHER" id="PTHR22807:SF61">
    <property type="entry name" value="NOL1_NOP2_SUN FAMILY PROTEIN _ ANTITERMINATION NUSB DOMAIN-CONTAINING PROTEIN"/>
    <property type="match status" value="1"/>
</dbReference>
<keyword evidence="4" id="KW-0963">Cytoplasm</keyword>
<dbReference type="STRING" id="1120977.GCA_000619845_02150"/>
<dbReference type="Pfam" id="PF01029">
    <property type="entry name" value="NusB"/>
    <property type="match status" value="1"/>
</dbReference>
<dbReference type="PRINTS" id="PR02008">
    <property type="entry name" value="RCMTFAMILY"/>
</dbReference>
<reference evidence="16 17" key="1">
    <citation type="submission" date="2019-03" db="EMBL/GenBank/DDBJ databases">
        <title>Alkanindiges illinoisensis: a potential pathogenic isolated from ascites of a gastric cancer patient with abdominal metastasis.</title>
        <authorList>
            <person name="Hu X."/>
            <person name="Yang B."/>
            <person name="Yan X."/>
            <person name="Lin L."/>
            <person name="Zhao H."/>
            <person name="Zhou F."/>
            <person name="Su B."/>
            <person name="Chen J."/>
            <person name="Rui Y."/>
            <person name="Wang Q."/>
            <person name="Zheng L."/>
        </authorList>
    </citation>
    <scope>NUCLEOTIDE SEQUENCE [LARGE SCALE GENOMIC DNA]</scope>
    <source>
        <strain evidence="16 17">NFYY 23406</strain>
    </source>
</reference>
<keyword evidence="7 13" id="KW-0808">Transferase</keyword>
<dbReference type="NCBIfam" id="TIGR00563">
    <property type="entry name" value="rsmB"/>
    <property type="match status" value="1"/>
</dbReference>
<dbReference type="EC" id="2.1.1.176" evidence="3"/>
<comment type="subcellular location">
    <subcellularLocation>
        <location evidence="2">Cytoplasm</location>
    </subcellularLocation>
</comment>
<dbReference type="InterPro" id="IPR006027">
    <property type="entry name" value="NusB_RsmB_TIM44"/>
</dbReference>
<evidence type="ECO:0000256" key="1">
    <source>
        <dbReference type="ARBA" id="ARBA00002724"/>
    </source>
</evidence>
<feature type="domain" description="SAM-dependent MTase RsmB/NOP-type" evidence="15">
    <location>
        <begin position="185"/>
        <end position="454"/>
    </location>
</feature>
<evidence type="ECO:0000313" key="17">
    <source>
        <dbReference type="Proteomes" id="UP000297834"/>
    </source>
</evidence>
<comment type="similarity">
    <text evidence="13">Belongs to the class I-like SAM-binding methyltransferase superfamily. RsmB/NOP family.</text>
</comment>
<feature type="binding site" evidence="13">
    <location>
        <position position="327"/>
    </location>
    <ligand>
        <name>S-adenosyl-L-methionine</name>
        <dbReference type="ChEBI" id="CHEBI:59789"/>
    </ligand>
</feature>
<evidence type="ECO:0000256" key="13">
    <source>
        <dbReference type="PROSITE-ProRule" id="PRU01023"/>
    </source>
</evidence>
<evidence type="ECO:0000256" key="14">
    <source>
        <dbReference type="SAM" id="MobiDB-lite"/>
    </source>
</evidence>
<feature type="binding site" evidence="13">
    <location>
        <position position="298"/>
    </location>
    <ligand>
        <name>S-adenosyl-L-methionine</name>
        <dbReference type="ChEBI" id="CHEBI:59789"/>
    </ligand>
</feature>
<dbReference type="GO" id="GO:0003723">
    <property type="term" value="F:RNA binding"/>
    <property type="evidence" value="ECO:0007669"/>
    <property type="project" value="UniProtKB-UniRule"/>
</dbReference>
<dbReference type="InterPro" id="IPR049560">
    <property type="entry name" value="MeTrfase_RsmB-F_NOP2_cat"/>
</dbReference>
<evidence type="ECO:0000256" key="5">
    <source>
        <dbReference type="ARBA" id="ARBA00022552"/>
    </source>
</evidence>
<evidence type="ECO:0000256" key="4">
    <source>
        <dbReference type="ARBA" id="ARBA00022490"/>
    </source>
</evidence>
<evidence type="ECO:0000256" key="11">
    <source>
        <dbReference type="ARBA" id="ARBA00031088"/>
    </source>
</evidence>
<protein>
    <recommendedName>
        <fullName evidence="3">16S rRNA (cytosine(967)-C(5))-methyltransferase</fullName>
        <ecNumber evidence="3">2.1.1.176</ecNumber>
    </recommendedName>
    <alternativeName>
        <fullName evidence="10">16S rRNA m5C967 methyltransferase</fullName>
    </alternativeName>
    <alternativeName>
        <fullName evidence="11">rRNA (cytosine-C(5)-)-methyltransferase RsmB</fullName>
    </alternativeName>
</protein>
<dbReference type="NCBIfam" id="NF008149">
    <property type="entry name" value="PRK10901.1"/>
    <property type="match status" value="1"/>
</dbReference>
<dbReference type="InterPro" id="IPR001678">
    <property type="entry name" value="MeTrfase_RsmB-F_NOP2_dom"/>
</dbReference>
<comment type="catalytic activity">
    <reaction evidence="12">
        <text>cytidine(967) in 16S rRNA + S-adenosyl-L-methionine = 5-methylcytidine(967) in 16S rRNA + S-adenosyl-L-homocysteine + H(+)</text>
        <dbReference type="Rhea" id="RHEA:42748"/>
        <dbReference type="Rhea" id="RHEA-COMP:10219"/>
        <dbReference type="Rhea" id="RHEA-COMP:10220"/>
        <dbReference type="ChEBI" id="CHEBI:15378"/>
        <dbReference type="ChEBI" id="CHEBI:57856"/>
        <dbReference type="ChEBI" id="CHEBI:59789"/>
        <dbReference type="ChEBI" id="CHEBI:74483"/>
        <dbReference type="ChEBI" id="CHEBI:82748"/>
        <dbReference type="EC" id="2.1.1.176"/>
    </reaction>
</comment>
<dbReference type="OrthoDB" id="9810297at2"/>
<evidence type="ECO:0000259" key="15">
    <source>
        <dbReference type="PROSITE" id="PS51686"/>
    </source>
</evidence>
<comment type="caution">
    <text evidence="16">The sequence shown here is derived from an EMBL/GenBank/DDBJ whole genome shotgun (WGS) entry which is preliminary data.</text>
</comment>
<comment type="function">
    <text evidence="1">Specifically methylates the cytosine at position 967 (m5C967) of 16S rRNA.</text>
</comment>
<dbReference type="FunFam" id="3.40.50.150:FF:000022">
    <property type="entry name" value="Ribosomal RNA small subunit methyltransferase B"/>
    <property type="match status" value="1"/>
</dbReference>
<gene>
    <name evidence="16" type="primary">rsmB</name>
    <name evidence="16" type="ORF">E2B99_09450</name>
</gene>
<evidence type="ECO:0000256" key="10">
    <source>
        <dbReference type="ARBA" id="ARBA00030399"/>
    </source>
</evidence>
<dbReference type="Gene3D" id="3.40.50.150">
    <property type="entry name" value="Vaccinia Virus protein VP39"/>
    <property type="match status" value="1"/>
</dbReference>
<feature type="compositionally biased region" description="Polar residues" evidence="14">
    <location>
        <begin position="1"/>
        <end position="14"/>
    </location>
</feature>
<dbReference type="Pfam" id="PF22458">
    <property type="entry name" value="RsmF-B_ferredox"/>
    <property type="match status" value="1"/>
</dbReference>
<evidence type="ECO:0000256" key="8">
    <source>
        <dbReference type="ARBA" id="ARBA00022691"/>
    </source>
</evidence>
<evidence type="ECO:0000256" key="2">
    <source>
        <dbReference type="ARBA" id="ARBA00004496"/>
    </source>
</evidence>
<dbReference type="InterPro" id="IPR023267">
    <property type="entry name" value="RCMT"/>
</dbReference>
<dbReference type="Proteomes" id="UP000297834">
    <property type="component" value="Unassembled WGS sequence"/>
</dbReference>
<dbReference type="RefSeq" id="WP_134244728.1">
    <property type="nucleotide sequence ID" value="NZ_SNTY01000036.1"/>
</dbReference>